<gene>
    <name evidence="2" type="ORF">CHK_2601</name>
</gene>
<dbReference type="AlphaFoldDB" id="A0A0M2NIB3"/>
<evidence type="ECO:0000313" key="3">
    <source>
        <dbReference type="Proteomes" id="UP000034076"/>
    </source>
</evidence>
<sequence>MKPADKKRLEQNITPDLFPEEIRKEMDFLIERETSQKKRLHKWLVGAACCAVSVVVLFSVFTTPKVNAEEQVMQRVAEMQEVVQSGDLPCYIISSPDVRFEGRESVADFGYDKSIYDYNGSSIFLYEQDNIPTGYMESDSEPQAEGITQTMDKKNVEYFIDQDGSTGIFKSEYGGQAKIFTITGPQMNEDIFIGIVNSITFIGTK</sequence>
<evidence type="ECO:0000313" key="2">
    <source>
        <dbReference type="EMBL" id="KKI49985.1"/>
    </source>
</evidence>
<comment type="caution">
    <text evidence="2">The sequence shown here is derived from an EMBL/GenBank/DDBJ whole genome shotgun (WGS) entry which is preliminary data.</text>
</comment>
<keyword evidence="1" id="KW-1133">Transmembrane helix</keyword>
<protein>
    <recommendedName>
        <fullName evidence="4">DUF4367 domain-containing protein</fullName>
    </recommendedName>
</protein>
<dbReference type="OrthoDB" id="9888047at2"/>
<dbReference type="Proteomes" id="UP000034076">
    <property type="component" value="Unassembled WGS sequence"/>
</dbReference>
<keyword evidence="3" id="KW-1185">Reference proteome</keyword>
<name>A0A0M2NIB3_9FIRM</name>
<dbReference type="STRING" id="270498.CHK_2601"/>
<dbReference type="EMBL" id="LAYJ01000115">
    <property type="protein sequence ID" value="KKI49985.1"/>
    <property type="molecule type" value="Genomic_DNA"/>
</dbReference>
<feature type="transmembrane region" description="Helical" evidence="1">
    <location>
        <begin position="43"/>
        <end position="61"/>
    </location>
</feature>
<evidence type="ECO:0008006" key="4">
    <source>
        <dbReference type="Google" id="ProtNLM"/>
    </source>
</evidence>
<keyword evidence="1" id="KW-0472">Membrane</keyword>
<organism evidence="2 3">
    <name type="scientific">Christensenella hongkongensis</name>
    <dbReference type="NCBI Taxonomy" id="270498"/>
    <lineage>
        <taxon>Bacteria</taxon>
        <taxon>Bacillati</taxon>
        <taxon>Bacillota</taxon>
        <taxon>Clostridia</taxon>
        <taxon>Christensenellales</taxon>
        <taxon>Christensenellaceae</taxon>
        <taxon>Christensenella</taxon>
    </lineage>
</organism>
<proteinExistence type="predicted"/>
<dbReference type="RefSeq" id="WP_046444407.1">
    <property type="nucleotide sequence ID" value="NZ_LAYJ01000115.1"/>
</dbReference>
<evidence type="ECO:0000256" key="1">
    <source>
        <dbReference type="SAM" id="Phobius"/>
    </source>
</evidence>
<reference evidence="2 3" key="1">
    <citation type="submission" date="2015-04" db="EMBL/GenBank/DDBJ databases">
        <title>Draft genome sequence of bacteremic isolate Catabacter hongkongensis type strain HKU16T.</title>
        <authorList>
            <person name="Lau S.K."/>
            <person name="Teng J.L."/>
            <person name="Huang Y."/>
            <person name="Curreem S.O."/>
            <person name="Tsui S.K."/>
            <person name="Woo P.C."/>
        </authorList>
    </citation>
    <scope>NUCLEOTIDE SEQUENCE [LARGE SCALE GENOMIC DNA]</scope>
    <source>
        <strain evidence="2 3">HKU16</strain>
    </source>
</reference>
<accession>A0A0M2NIB3</accession>
<keyword evidence="1" id="KW-0812">Transmembrane</keyword>